<evidence type="ECO:0000256" key="1">
    <source>
        <dbReference type="SAM" id="Phobius"/>
    </source>
</evidence>
<dbReference type="EMBL" id="GBXM01073275">
    <property type="protein sequence ID" value="JAH35302.1"/>
    <property type="molecule type" value="Transcribed_RNA"/>
</dbReference>
<evidence type="ECO:0000313" key="2">
    <source>
        <dbReference type="EMBL" id="JAH35302.1"/>
    </source>
</evidence>
<name>A0A0E9S285_ANGAN</name>
<accession>A0A0E9S285</accession>
<organism evidence="2">
    <name type="scientific">Anguilla anguilla</name>
    <name type="common">European freshwater eel</name>
    <name type="synonym">Muraena anguilla</name>
    <dbReference type="NCBI Taxonomy" id="7936"/>
    <lineage>
        <taxon>Eukaryota</taxon>
        <taxon>Metazoa</taxon>
        <taxon>Chordata</taxon>
        <taxon>Craniata</taxon>
        <taxon>Vertebrata</taxon>
        <taxon>Euteleostomi</taxon>
        <taxon>Actinopterygii</taxon>
        <taxon>Neopterygii</taxon>
        <taxon>Teleostei</taxon>
        <taxon>Anguilliformes</taxon>
        <taxon>Anguillidae</taxon>
        <taxon>Anguilla</taxon>
    </lineage>
</organism>
<keyword evidence="1" id="KW-0472">Membrane</keyword>
<proteinExistence type="predicted"/>
<dbReference type="AlphaFoldDB" id="A0A0E9S285"/>
<reference evidence="2" key="2">
    <citation type="journal article" date="2015" name="Fish Shellfish Immunol.">
        <title>Early steps in the European eel (Anguilla anguilla)-Vibrio vulnificus interaction in the gills: Role of the RtxA13 toxin.</title>
        <authorList>
            <person name="Callol A."/>
            <person name="Pajuelo D."/>
            <person name="Ebbesson L."/>
            <person name="Teles M."/>
            <person name="MacKenzie S."/>
            <person name="Amaro C."/>
        </authorList>
    </citation>
    <scope>NUCLEOTIDE SEQUENCE</scope>
</reference>
<keyword evidence="1" id="KW-1133">Transmembrane helix</keyword>
<sequence>MTQQRTDFLLTLIFIYSWLRLVFHIQLLTAFSSSHNCQSCIYL</sequence>
<protein>
    <submittedName>
        <fullName evidence="2">Uncharacterized protein</fullName>
    </submittedName>
</protein>
<keyword evidence="1" id="KW-0812">Transmembrane</keyword>
<feature type="transmembrane region" description="Helical" evidence="1">
    <location>
        <begin position="7"/>
        <end position="31"/>
    </location>
</feature>
<reference evidence="2" key="1">
    <citation type="submission" date="2014-11" db="EMBL/GenBank/DDBJ databases">
        <authorList>
            <person name="Amaro Gonzalez C."/>
        </authorList>
    </citation>
    <scope>NUCLEOTIDE SEQUENCE</scope>
</reference>